<dbReference type="PANTHER" id="PTHR42839:SF2">
    <property type="entry name" value="ISOCHORISMATE SYNTHASE ENTC"/>
    <property type="match status" value="1"/>
</dbReference>
<dbReference type="InterPro" id="IPR015890">
    <property type="entry name" value="Chorismate_C"/>
</dbReference>
<keyword evidence="9" id="KW-1185">Reference proteome</keyword>
<comment type="caution">
    <text evidence="8">The sequence shown here is derived from an EMBL/GenBank/DDBJ whole genome shotgun (WGS) entry which is preliminary data.</text>
</comment>
<evidence type="ECO:0000256" key="1">
    <source>
        <dbReference type="ARBA" id="ARBA00000799"/>
    </source>
</evidence>
<evidence type="ECO:0000256" key="5">
    <source>
        <dbReference type="ARBA" id="ARBA00041564"/>
    </source>
</evidence>
<name>A0ABV9TVL2_9ACTN</name>
<feature type="region of interest" description="Disordered" evidence="6">
    <location>
        <begin position="361"/>
        <end position="381"/>
    </location>
</feature>
<evidence type="ECO:0000256" key="2">
    <source>
        <dbReference type="ARBA" id="ARBA00005297"/>
    </source>
</evidence>
<evidence type="ECO:0000259" key="7">
    <source>
        <dbReference type="Pfam" id="PF00425"/>
    </source>
</evidence>
<accession>A0ABV9TVL2</accession>
<comment type="similarity">
    <text evidence="2">Belongs to the isochorismate synthase family.</text>
</comment>
<dbReference type="NCBIfam" id="TIGR00543">
    <property type="entry name" value="isochor_syn"/>
    <property type="match status" value="1"/>
</dbReference>
<sequence>MSVSLQEPFVSPGEATALLDAYRPGTDRFFGSPRHTLLASGTAAEVPHDRRPLPERVRDVLAARRRPGGPVPVVVGSVPFAPDAPSALAVPESVRWAPPLREDPLVALPVPHTTARDGWHVREVPEAREYGAAVAAAVARMRAGEFAKVVLARTLELTSPNAPDLAAVLRRLARRDPSGYTFAVPSGPGRTLVGASPELLVARRCGRLVANPLAGSAPRSEDPAEDVRNAAALLESRKDLHEHAVVVAAVRSALAPFCTRLEAPDRPTLVRTATMWHLSTTVLGEPDDPATTALDVASALHPTPAVCGTPTATAREVIAASEPFERGPYAGMVGWQDASGDGEWVVTIRCAEAEAGAAGGGAAEAGAAGGGAAEAGAAGGGAAEAGAAGGARLRLFAGAGIVAASRPDAEIAETAAKFRTLLDALGVRA</sequence>
<gene>
    <name evidence="8" type="ORF">ACFPCY_12595</name>
</gene>
<evidence type="ECO:0000313" key="9">
    <source>
        <dbReference type="Proteomes" id="UP001595872"/>
    </source>
</evidence>
<dbReference type="InterPro" id="IPR004561">
    <property type="entry name" value="IsoChor_synthase"/>
</dbReference>
<comment type="catalytic activity">
    <reaction evidence="1">
        <text>chorismate = isochorismate</text>
        <dbReference type="Rhea" id="RHEA:18985"/>
        <dbReference type="ChEBI" id="CHEBI:29748"/>
        <dbReference type="ChEBI" id="CHEBI:29780"/>
        <dbReference type="EC" id="5.4.4.2"/>
    </reaction>
</comment>
<evidence type="ECO:0000256" key="4">
    <source>
        <dbReference type="ARBA" id="ARBA00023235"/>
    </source>
</evidence>
<evidence type="ECO:0000313" key="8">
    <source>
        <dbReference type="EMBL" id="MFC4908165.1"/>
    </source>
</evidence>
<evidence type="ECO:0000256" key="3">
    <source>
        <dbReference type="ARBA" id="ARBA00012824"/>
    </source>
</evidence>
<dbReference type="RefSeq" id="WP_378254527.1">
    <property type="nucleotide sequence ID" value="NZ_JBHSIT010000003.1"/>
</dbReference>
<proteinExistence type="inferred from homology"/>
<dbReference type="EC" id="5.4.4.2" evidence="3"/>
<dbReference type="Proteomes" id="UP001595872">
    <property type="component" value="Unassembled WGS sequence"/>
</dbReference>
<evidence type="ECO:0000256" key="6">
    <source>
        <dbReference type="SAM" id="MobiDB-lite"/>
    </source>
</evidence>
<protein>
    <recommendedName>
        <fullName evidence="3">isochorismate synthase</fullName>
        <ecNumber evidence="3">5.4.4.2</ecNumber>
    </recommendedName>
    <alternativeName>
        <fullName evidence="5">Isochorismate mutase</fullName>
    </alternativeName>
</protein>
<dbReference type="InterPro" id="IPR005801">
    <property type="entry name" value="ADC_synthase"/>
</dbReference>
<dbReference type="GO" id="GO:0008909">
    <property type="term" value="F:isochorismate synthase activity"/>
    <property type="evidence" value="ECO:0007669"/>
    <property type="project" value="UniProtKB-EC"/>
</dbReference>
<keyword evidence="4 8" id="KW-0413">Isomerase</keyword>
<dbReference type="Gene3D" id="3.60.120.10">
    <property type="entry name" value="Anthranilate synthase"/>
    <property type="match status" value="1"/>
</dbReference>
<feature type="domain" description="Chorismate-utilising enzyme C-terminal" evidence="7">
    <location>
        <begin position="128"/>
        <end position="361"/>
    </location>
</feature>
<organism evidence="8 9">
    <name type="scientific">Actinomadura gamaensis</name>
    <dbReference type="NCBI Taxonomy" id="1763541"/>
    <lineage>
        <taxon>Bacteria</taxon>
        <taxon>Bacillati</taxon>
        <taxon>Actinomycetota</taxon>
        <taxon>Actinomycetes</taxon>
        <taxon>Streptosporangiales</taxon>
        <taxon>Thermomonosporaceae</taxon>
        <taxon>Actinomadura</taxon>
    </lineage>
</organism>
<dbReference type="Pfam" id="PF00425">
    <property type="entry name" value="Chorismate_bind"/>
    <property type="match status" value="1"/>
</dbReference>
<dbReference type="PANTHER" id="PTHR42839">
    <property type="entry name" value="ISOCHORISMATE SYNTHASE ENTC"/>
    <property type="match status" value="1"/>
</dbReference>
<dbReference type="SUPFAM" id="SSF56322">
    <property type="entry name" value="ADC synthase"/>
    <property type="match status" value="1"/>
</dbReference>
<dbReference type="EMBL" id="JBHSIT010000003">
    <property type="protein sequence ID" value="MFC4908165.1"/>
    <property type="molecule type" value="Genomic_DNA"/>
</dbReference>
<reference evidence="9" key="1">
    <citation type="journal article" date="2019" name="Int. J. Syst. Evol. Microbiol.">
        <title>The Global Catalogue of Microorganisms (GCM) 10K type strain sequencing project: providing services to taxonomists for standard genome sequencing and annotation.</title>
        <authorList>
            <consortium name="The Broad Institute Genomics Platform"/>
            <consortium name="The Broad Institute Genome Sequencing Center for Infectious Disease"/>
            <person name="Wu L."/>
            <person name="Ma J."/>
        </authorList>
    </citation>
    <scope>NUCLEOTIDE SEQUENCE [LARGE SCALE GENOMIC DNA]</scope>
    <source>
        <strain evidence="9">KLKA75</strain>
    </source>
</reference>